<name>A0AAE1L386_PETCI</name>
<dbReference type="GO" id="GO:0008569">
    <property type="term" value="F:minus-end-directed microtubule motor activity"/>
    <property type="evidence" value="ECO:0007669"/>
    <property type="project" value="TreeGrafter"/>
</dbReference>
<dbReference type="GO" id="GO:0060294">
    <property type="term" value="P:cilium movement involved in cell motility"/>
    <property type="evidence" value="ECO:0007669"/>
    <property type="project" value="TreeGrafter"/>
</dbReference>
<dbReference type="Gene3D" id="1.20.920.60">
    <property type="match status" value="1"/>
</dbReference>
<dbReference type="GO" id="GO:0097729">
    <property type="term" value="C:9+2 motile cilium"/>
    <property type="evidence" value="ECO:0007669"/>
    <property type="project" value="TreeGrafter"/>
</dbReference>
<dbReference type="GO" id="GO:0051959">
    <property type="term" value="F:dynein light intermediate chain binding"/>
    <property type="evidence" value="ECO:0007669"/>
    <property type="project" value="InterPro"/>
</dbReference>
<organism evidence="1 2">
    <name type="scientific">Petrolisthes cinctipes</name>
    <name type="common">Flat porcelain crab</name>
    <dbReference type="NCBI Taxonomy" id="88211"/>
    <lineage>
        <taxon>Eukaryota</taxon>
        <taxon>Metazoa</taxon>
        <taxon>Ecdysozoa</taxon>
        <taxon>Arthropoda</taxon>
        <taxon>Crustacea</taxon>
        <taxon>Multicrustacea</taxon>
        <taxon>Malacostraca</taxon>
        <taxon>Eumalacostraca</taxon>
        <taxon>Eucarida</taxon>
        <taxon>Decapoda</taxon>
        <taxon>Pleocyemata</taxon>
        <taxon>Anomura</taxon>
        <taxon>Galatheoidea</taxon>
        <taxon>Porcellanidae</taxon>
        <taxon>Petrolisthes</taxon>
    </lineage>
</organism>
<dbReference type="PANTHER" id="PTHR10676">
    <property type="entry name" value="DYNEIN HEAVY CHAIN FAMILY PROTEIN"/>
    <property type="match status" value="1"/>
</dbReference>
<dbReference type="EMBL" id="JAWQEG010000365">
    <property type="protein sequence ID" value="KAK3891145.1"/>
    <property type="molecule type" value="Genomic_DNA"/>
</dbReference>
<dbReference type="InterPro" id="IPR026983">
    <property type="entry name" value="DHC"/>
</dbReference>
<sequence>MIQKVQNTVRKNRGASFCKICSVFLTHHKKIQPLLKLLLLEELNHLNFIVPLQADLPAIHQAVCEEEDVEGTAGDYVEMCRVIVKLLTRRRTQLKDSLSLFKGGMDELKSELGELEPELKATQEEGQRLTHALAYHRSQVSTVIDQMLAQEDKVKERSDAVTALGEDISQEVGQALPGLEATEKFIRALDKKDLVEARDTAIKTLLGDPTMTKRMLEVEKDTISAATVRKLKKYTKSPKFVPDAVCIGSTRVTVKPTTGYRHTANTPPFHQATSRPLGHVRYTRVISTDTPTEQLPLGTTWVGKESTNEDVSPPGPWW</sequence>
<accession>A0AAE1L386</accession>
<dbReference type="PANTHER" id="PTHR10676:SF339">
    <property type="entry name" value="DYNEIN AXONEMAL HEAVY CHAIN 6"/>
    <property type="match status" value="1"/>
</dbReference>
<reference evidence="1" key="1">
    <citation type="submission" date="2023-10" db="EMBL/GenBank/DDBJ databases">
        <title>Genome assemblies of two species of porcelain crab, Petrolisthes cinctipes and Petrolisthes manimaculis (Anomura: Porcellanidae).</title>
        <authorList>
            <person name="Angst P."/>
        </authorList>
    </citation>
    <scope>NUCLEOTIDE SEQUENCE</scope>
    <source>
        <strain evidence="1">PB745_01</strain>
        <tissue evidence="1">Gill</tissue>
    </source>
</reference>
<dbReference type="Proteomes" id="UP001286313">
    <property type="component" value="Unassembled WGS sequence"/>
</dbReference>
<gene>
    <name evidence="1" type="ORF">Pcinc_004936</name>
</gene>
<dbReference type="GO" id="GO:0045505">
    <property type="term" value="F:dynein intermediate chain binding"/>
    <property type="evidence" value="ECO:0007669"/>
    <property type="project" value="InterPro"/>
</dbReference>
<protein>
    <submittedName>
        <fullName evidence="1">Uncharacterized protein</fullName>
    </submittedName>
</protein>
<dbReference type="AlphaFoldDB" id="A0AAE1L386"/>
<keyword evidence="2" id="KW-1185">Reference proteome</keyword>
<evidence type="ECO:0000313" key="1">
    <source>
        <dbReference type="EMBL" id="KAK3891145.1"/>
    </source>
</evidence>
<dbReference type="Gene3D" id="1.20.920.20">
    <property type="match status" value="1"/>
</dbReference>
<comment type="caution">
    <text evidence="1">The sequence shown here is derived from an EMBL/GenBank/DDBJ whole genome shotgun (WGS) entry which is preliminary data.</text>
</comment>
<proteinExistence type="predicted"/>
<dbReference type="GO" id="GO:0030286">
    <property type="term" value="C:dynein complex"/>
    <property type="evidence" value="ECO:0007669"/>
    <property type="project" value="InterPro"/>
</dbReference>
<evidence type="ECO:0000313" key="2">
    <source>
        <dbReference type="Proteomes" id="UP001286313"/>
    </source>
</evidence>